<name>A0A873WH43_9CAUD</name>
<reference evidence="1" key="1">
    <citation type="submission" date="2020-07" db="EMBL/GenBank/DDBJ databases">
        <title>Complete genome sequence of Streptomyces phage Spernnie.</title>
        <authorList>
            <person name="Tate N.B."/>
            <person name="Melbern L."/>
            <person name="Clark J.D."/>
            <person name="Hernandez I."/>
            <person name="Liu M."/>
            <person name="Burrowes B.H."/>
        </authorList>
    </citation>
    <scope>NUCLEOTIDE SEQUENCE</scope>
</reference>
<keyword evidence="2" id="KW-1185">Reference proteome</keyword>
<evidence type="ECO:0000313" key="2">
    <source>
        <dbReference type="Proteomes" id="UP000662797"/>
    </source>
</evidence>
<protein>
    <submittedName>
        <fullName evidence="1">Uncharacterized protein</fullName>
    </submittedName>
</protein>
<dbReference type="EMBL" id="MT701594">
    <property type="protein sequence ID" value="QPB09653.1"/>
    <property type="molecule type" value="Genomic_DNA"/>
</dbReference>
<evidence type="ECO:0000313" key="1">
    <source>
        <dbReference type="EMBL" id="QPB09653.1"/>
    </source>
</evidence>
<organism evidence="1 2">
    <name type="scientific">Streptomyces phage Spernnie</name>
    <dbReference type="NCBI Taxonomy" id="2767588"/>
    <lineage>
        <taxon>Viruses</taxon>
        <taxon>Duplodnaviria</taxon>
        <taxon>Heunggongvirae</taxon>
        <taxon>Uroviricota</taxon>
        <taxon>Caudoviricetes</taxon>
        <taxon>Arquatrovirinae</taxon>
        <taxon>Sentinelvirus</taxon>
        <taxon>Sentinelvirus spernnie</taxon>
    </lineage>
</organism>
<sequence>MAAKTRQPAVVDLFTQEPTPVSGCDVCFALFGQWKAAAKPGSPTYNPSKASDYVVEIGRHPHTGKKGAQ</sequence>
<proteinExistence type="predicted"/>
<dbReference type="Proteomes" id="UP000662797">
    <property type="component" value="Segment"/>
</dbReference>
<accession>A0A873WH43</accession>
<gene>
    <name evidence="1" type="ORF">CPT_Spernnie_049</name>
</gene>